<dbReference type="AlphaFoldDB" id="A0A937W0P8"/>
<dbReference type="Proteomes" id="UP000712673">
    <property type="component" value="Unassembled WGS sequence"/>
</dbReference>
<evidence type="ECO:0000256" key="1">
    <source>
        <dbReference type="SAM" id="SignalP"/>
    </source>
</evidence>
<sequence length="260" mass="27177">MQHMRPILRSLGAFLILMGALTLTSCTATDEQARANDVTNKAFTFTNGAVFHAALLNVPTTLEFLNRAQDFALSSPGGMALGSNRFGSCLLTVTTSTYAAGAGPQVNDVITLSRCDFDEANRTLTVTAGAITATSNPAITRVVNATPNELNNRSFLFADGTVFHPALATFATTLRFENNANTFILTSTVSGTSTTARGTNVLSGEGANAFGVCTLRISSSEYRAGNGPQIGEEIRLSPCAFNSATGALVLSNGMTTINSI</sequence>
<evidence type="ECO:0000313" key="2">
    <source>
        <dbReference type="EMBL" id="MBM3223177.1"/>
    </source>
</evidence>
<evidence type="ECO:0000313" key="3">
    <source>
        <dbReference type="Proteomes" id="UP000712673"/>
    </source>
</evidence>
<protein>
    <recommendedName>
        <fullName evidence="4">Lipoprotein</fullName>
    </recommendedName>
</protein>
<gene>
    <name evidence="2" type="ORF">FJZ47_05145</name>
</gene>
<dbReference type="PROSITE" id="PS51257">
    <property type="entry name" value="PROKAR_LIPOPROTEIN"/>
    <property type="match status" value="1"/>
</dbReference>
<evidence type="ECO:0008006" key="4">
    <source>
        <dbReference type="Google" id="ProtNLM"/>
    </source>
</evidence>
<proteinExistence type="predicted"/>
<comment type="caution">
    <text evidence="2">The sequence shown here is derived from an EMBL/GenBank/DDBJ whole genome shotgun (WGS) entry which is preliminary data.</text>
</comment>
<organism evidence="2 3">
    <name type="scientific">Tectimicrobiota bacterium</name>
    <dbReference type="NCBI Taxonomy" id="2528274"/>
    <lineage>
        <taxon>Bacteria</taxon>
        <taxon>Pseudomonadati</taxon>
        <taxon>Nitrospinota/Tectimicrobiota group</taxon>
        <taxon>Candidatus Tectimicrobiota</taxon>
    </lineage>
</organism>
<dbReference type="EMBL" id="VGLS01000105">
    <property type="protein sequence ID" value="MBM3223177.1"/>
    <property type="molecule type" value="Genomic_DNA"/>
</dbReference>
<name>A0A937W0P8_UNCTE</name>
<feature type="signal peptide" evidence="1">
    <location>
        <begin position="1"/>
        <end position="28"/>
    </location>
</feature>
<accession>A0A937W0P8</accession>
<feature type="chain" id="PRO_5036887233" description="Lipoprotein" evidence="1">
    <location>
        <begin position="29"/>
        <end position="260"/>
    </location>
</feature>
<reference evidence="2" key="1">
    <citation type="submission" date="2019-03" db="EMBL/GenBank/DDBJ databases">
        <title>Lake Tanganyika Metagenome-Assembled Genomes (MAGs).</title>
        <authorList>
            <person name="Tran P."/>
        </authorList>
    </citation>
    <scope>NUCLEOTIDE SEQUENCE</scope>
    <source>
        <strain evidence="2">K_DeepCast_65m_m2_066</strain>
    </source>
</reference>
<keyword evidence="1" id="KW-0732">Signal</keyword>